<dbReference type="InterPro" id="IPR025312">
    <property type="entry name" value="DUF4216"/>
</dbReference>
<dbReference type="Pfam" id="PF13960">
    <property type="entry name" value="DUF4218"/>
    <property type="match status" value="1"/>
</dbReference>
<dbReference type="Pfam" id="PF02992">
    <property type="entry name" value="Transposase_21"/>
    <property type="match status" value="2"/>
</dbReference>
<dbReference type="Pfam" id="PF13963">
    <property type="entry name" value="Transpos_assoc"/>
    <property type="match status" value="1"/>
</dbReference>
<evidence type="ECO:0000313" key="6">
    <source>
        <dbReference type="EMBL" id="RZC17121.1"/>
    </source>
</evidence>
<dbReference type="GO" id="GO:0016853">
    <property type="term" value="F:isomerase activity"/>
    <property type="evidence" value="ECO:0007669"/>
    <property type="project" value="UniProtKB-KW"/>
</dbReference>
<comment type="caution">
    <text evidence="6">The sequence shown here is derived from an EMBL/GenBank/DDBJ whole genome shotgun (WGS) entry which is preliminary data.</text>
</comment>
<dbReference type="Gene3D" id="1.10.1040.10">
    <property type="entry name" value="N-(1-d-carboxylethyl)-l-norvaline Dehydrogenase, domain 2"/>
    <property type="match status" value="2"/>
</dbReference>
<evidence type="ECO:0000259" key="2">
    <source>
        <dbReference type="Pfam" id="PF13952"/>
    </source>
</evidence>
<dbReference type="InterPro" id="IPR013328">
    <property type="entry name" value="6PGD_dom2"/>
</dbReference>
<keyword evidence="7" id="KW-1185">Reference proteome</keyword>
<feature type="domain" description="DUF8039" evidence="5">
    <location>
        <begin position="802"/>
        <end position="871"/>
    </location>
</feature>
<keyword evidence="6" id="KW-0413">Isomerase</keyword>
<proteinExistence type="predicted"/>
<dbReference type="Proteomes" id="UP000289340">
    <property type="component" value="Chromosome 4"/>
</dbReference>
<dbReference type="Pfam" id="PF26133">
    <property type="entry name" value="DUF8039"/>
    <property type="match status" value="1"/>
</dbReference>
<sequence length="1141" mass="129745">MDQSWIRAPRISKVYEKGVEDFLAFAEQNAPDLAAIYFCPCVKCVNGRRQSLNDIRSHLICDRFSLSYTNWIWHDELPHVSTTCQPELVNVQSGDRMEDMIHDLGQEGFRDVHAYYYDNLQTNSKKPLYVGCTSFTRLSAVLGLVNLKARFGWSDKSFTELLMLLKNMLPEDNILPKSHYEAKKILCPVGMEYQKIHACPNDCILYRNEFVEMCNCTTCGVSCYKVNDGECNDDASTSSSRQVKTVDRLYPEFAQDPRNLRLDLASDGMNPFEGPKQPGNDIDVYLNPLIEDFRKLWVDGVDVYDANVQDTFSIVERCIAEEDPVYLCWMYPVEWYMKVLKGYTKNQYRLEASIVERCIAEEAIEFCSEYIYNASPVGIPQSRHDSTTQDHFSSVSDNNLIHASMPYYGVIEDIWELDYSEFRVHVFNCQWVNGNTGVRQDKLGFTLVDLEKGGYNDNPFIMAMQARQMFYVQDSFDSRRSVVLQGRKFSISDYCDGSSVDVSDMRTFCQQMPVINGTDQDDVVHLCILMTTPPTSPPHSDILFDGTSKKTRQSTRLRRLTARNLDQPRPTVNVNPATGRGSGTNKEKIHSYLGVVAQDKIPIVHSSWNDVQETLKNLIWGDIYGNNEGQAKDDPSVKYGIDGIRKKAQEIQKYNDCLHLLSRGGYELLEKKLMDKKRKTREQQAEFTENPSVYLDPPSSVSRHLKWKMARTKRYGQMTSTLAKEISDKIDSLEEQTIEVSFVPLGREDILNTAIGRPEHPGRVRVAGTSVIISQYFGQASRASTTSSTSITPQQLAEIIVVEQFTQLVALGKLYDTYGTIHNVPYADDVVRVSVVKVYQGDAHVPFLTSEIKFVREVVGTFVGWPTHMVKPICNEDSQKPLSRPLKSAETNNVVAPLGELGPLETSCSVSTGQYCCLILFFAVMKTLSTTKEGKEDQHVPRWIEPKSHVQTGGYECGYYVMHWIWCIVSCGLKNEWISWFYDGTPLSKETVTTLRHKWAGYFLQIKNSEDVDGRATDVALVWSVALGSPFTFATSLEMEYRSHIFRERGKSILLGAVHGIVESLFRREFEKAYSASYYSCMDILYACYEDIAAISDIRSVVLDGRNFYSLNCVKSLTSVKSLNIYFSHSHLFWFLNPLGS</sequence>
<dbReference type="AlphaFoldDB" id="A0A445L1Z0"/>
<dbReference type="PANTHER" id="PTHR33018">
    <property type="entry name" value="OS10G0338966 PROTEIN-RELATED"/>
    <property type="match status" value="1"/>
</dbReference>
<evidence type="ECO:0000259" key="4">
    <source>
        <dbReference type="Pfam" id="PF13963"/>
    </source>
</evidence>
<feature type="domain" description="Transposase-associated" evidence="4">
    <location>
        <begin position="4"/>
        <end position="76"/>
    </location>
</feature>
<accession>A0A445L1Z0</accession>
<feature type="region of interest" description="Disordered" evidence="1">
    <location>
        <begin position="567"/>
        <end position="586"/>
    </location>
</feature>
<dbReference type="InterPro" id="IPR058352">
    <property type="entry name" value="DUF8039"/>
</dbReference>
<dbReference type="PANTHER" id="PTHR33018:SF34">
    <property type="entry name" value="OS02G0472350 PROTEIN"/>
    <property type="match status" value="1"/>
</dbReference>
<dbReference type="InterPro" id="IPR025452">
    <property type="entry name" value="DUF4218"/>
</dbReference>
<feature type="domain" description="DUF4216" evidence="2">
    <location>
        <begin position="415"/>
        <end position="478"/>
    </location>
</feature>
<protein>
    <submittedName>
        <fullName evidence="6">Ketol-acid reductoisomerase, chloroplastic</fullName>
    </submittedName>
</protein>
<dbReference type="InterPro" id="IPR004242">
    <property type="entry name" value="Transposase_21"/>
</dbReference>
<evidence type="ECO:0000259" key="3">
    <source>
        <dbReference type="Pfam" id="PF13960"/>
    </source>
</evidence>
<evidence type="ECO:0000259" key="5">
    <source>
        <dbReference type="Pfam" id="PF26133"/>
    </source>
</evidence>
<gene>
    <name evidence="6" type="ORF">D0Y65_010111</name>
</gene>
<evidence type="ECO:0000256" key="1">
    <source>
        <dbReference type="SAM" id="MobiDB-lite"/>
    </source>
</evidence>
<reference evidence="6 7" key="1">
    <citation type="submission" date="2018-09" db="EMBL/GenBank/DDBJ databases">
        <title>A high-quality reference genome of wild soybean provides a powerful tool to mine soybean genomes.</title>
        <authorList>
            <person name="Xie M."/>
            <person name="Chung C.Y.L."/>
            <person name="Li M.-W."/>
            <person name="Wong F.-L."/>
            <person name="Chan T.-F."/>
            <person name="Lam H.-M."/>
        </authorList>
    </citation>
    <scope>NUCLEOTIDE SEQUENCE [LARGE SCALE GENOMIC DNA]</scope>
    <source>
        <strain evidence="7">cv. W05</strain>
        <tissue evidence="6">Hypocotyl of etiolated seedlings</tissue>
    </source>
</reference>
<dbReference type="EMBL" id="QZWG01000004">
    <property type="protein sequence ID" value="RZC17121.1"/>
    <property type="molecule type" value="Genomic_DNA"/>
</dbReference>
<dbReference type="Pfam" id="PF13952">
    <property type="entry name" value="DUF4216"/>
    <property type="match status" value="1"/>
</dbReference>
<dbReference type="InterPro" id="IPR029480">
    <property type="entry name" value="Transpos_assoc"/>
</dbReference>
<feature type="domain" description="DUF4218" evidence="3">
    <location>
        <begin position="324"/>
        <end position="374"/>
    </location>
</feature>
<organism evidence="6 7">
    <name type="scientific">Glycine soja</name>
    <name type="common">Wild soybean</name>
    <dbReference type="NCBI Taxonomy" id="3848"/>
    <lineage>
        <taxon>Eukaryota</taxon>
        <taxon>Viridiplantae</taxon>
        <taxon>Streptophyta</taxon>
        <taxon>Embryophyta</taxon>
        <taxon>Tracheophyta</taxon>
        <taxon>Spermatophyta</taxon>
        <taxon>Magnoliopsida</taxon>
        <taxon>eudicotyledons</taxon>
        <taxon>Gunneridae</taxon>
        <taxon>Pentapetalae</taxon>
        <taxon>rosids</taxon>
        <taxon>fabids</taxon>
        <taxon>Fabales</taxon>
        <taxon>Fabaceae</taxon>
        <taxon>Papilionoideae</taxon>
        <taxon>50 kb inversion clade</taxon>
        <taxon>NPAAA clade</taxon>
        <taxon>indigoferoid/millettioid clade</taxon>
        <taxon>Phaseoleae</taxon>
        <taxon>Glycine</taxon>
        <taxon>Glycine subgen. Soja</taxon>
    </lineage>
</organism>
<name>A0A445L1Z0_GLYSO</name>
<evidence type="ECO:0000313" key="7">
    <source>
        <dbReference type="Proteomes" id="UP000289340"/>
    </source>
</evidence>